<organism evidence="2 3">
    <name type="scientific">Rotaria sordida</name>
    <dbReference type="NCBI Taxonomy" id="392033"/>
    <lineage>
        <taxon>Eukaryota</taxon>
        <taxon>Metazoa</taxon>
        <taxon>Spiralia</taxon>
        <taxon>Gnathifera</taxon>
        <taxon>Rotifera</taxon>
        <taxon>Eurotatoria</taxon>
        <taxon>Bdelloidea</taxon>
        <taxon>Philodinida</taxon>
        <taxon>Philodinidae</taxon>
        <taxon>Rotaria</taxon>
    </lineage>
</organism>
<dbReference type="PANTHER" id="PTHR46289:SF17">
    <property type="entry name" value="HAT C-TERMINAL DIMERISATION DOMAIN-CONTAINING PROTEIN"/>
    <property type="match status" value="1"/>
</dbReference>
<feature type="compositionally biased region" description="Low complexity" evidence="1">
    <location>
        <begin position="11"/>
        <end position="40"/>
    </location>
</feature>
<gene>
    <name evidence="2" type="ORF">ZHD862_LOCUS30288</name>
</gene>
<sequence length="363" mass="41397">KKRNDEQQTESNLINSPSSSSFSSELQNPPSTSSSSDDQITSDLVLVTSPSSLKVSVSLNESVRTKSVPNDISASCNDPPVQPVLKNYPINHQKRSFQSICSIFDTQVMGQHSLGFKMDSYRRYYQEYPAIIKALDDISEEDSDTRSTNAGGLLRHVKKSMFIITSFILHKLLGLIKVLSNHLKNPSLDYIRDEHFILSIIQQITDLRNEQTFSEIYDKANEFCNVNHVDLVQQYRSRRKTVVPARFQECLIDSTLGQREMLSTLTDFMSRIYFPLIDCMLTELNDRFSLQTLSLMKNISTVYPENENFLNIDATDDFSRHIDGDSSELKSELNIIKSMHMPQPLNDIIQFLNELLPMSTAFP</sequence>
<dbReference type="Proteomes" id="UP000663864">
    <property type="component" value="Unassembled WGS sequence"/>
</dbReference>
<proteinExistence type="predicted"/>
<reference evidence="2" key="1">
    <citation type="submission" date="2021-02" db="EMBL/GenBank/DDBJ databases">
        <authorList>
            <person name="Nowell W R."/>
        </authorList>
    </citation>
    <scope>NUCLEOTIDE SEQUENCE</scope>
</reference>
<dbReference type="PANTHER" id="PTHR46289">
    <property type="entry name" value="52 KDA REPRESSOR OF THE INHIBITOR OF THE PROTEIN KINASE-LIKE PROTEIN-RELATED"/>
    <property type="match status" value="1"/>
</dbReference>
<accession>A0A815GW71</accession>
<evidence type="ECO:0000256" key="1">
    <source>
        <dbReference type="SAM" id="MobiDB-lite"/>
    </source>
</evidence>
<dbReference type="EMBL" id="CAJNOT010002825">
    <property type="protein sequence ID" value="CAF1345742.1"/>
    <property type="molecule type" value="Genomic_DNA"/>
</dbReference>
<evidence type="ECO:0000313" key="2">
    <source>
        <dbReference type="EMBL" id="CAF1345742.1"/>
    </source>
</evidence>
<dbReference type="AlphaFoldDB" id="A0A815GW71"/>
<comment type="caution">
    <text evidence="2">The sequence shown here is derived from an EMBL/GenBank/DDBJ whole genome shotgun (WGS) entry which is preliminary data.</text>
</comment>
<name>A0A815GW71_9BILA</name>
<feature type="region of interest" description="Disordered" evidence="1">
    <location>
        <begin position="1"/>
        <end position="40"/>
    </location>
</feature>
<protein>
    <submittedName>
        <fullName evidence="2">Uncharacterized protein</fullName>
    </submittedName>
</protein>
<dbReference type="InterPro" id="IPR052958">
    <property type="entry name" value="IFN-induced_PKR_regulator"/>
</dbReference>
<feature type="non-terminal residue" evidence="2">
    <location>
        <position position="1"/>
    </location>
</feature>
<evidence type="ECO:0000313" key="3">
    <source>
        <dbReference type="Proteomes" id="UP000663864"/>
    </source>
</evidence>